<evidence type="ECO:0000256" key="2">
    <source>
        <dbReference type="ARBA" id="ARBA00009370"/>
    </source>
</evidence>
<keyword evidence="4 6" id="KW-0378">Hydrolase</keyword>
<dbReference type="PANTHER" id="PTHR43390:SF1">
    <property type="entry name" value="CHLOROPLAST PROCESSING PEPTIDASE"/>
    <property type="match status" value="1"/>
</dbReference>
<evidence type="ECO:0000256" key="4">
    <source>
        <dbReference type="ARBA" id="ARBA00022801"/>
    </source>
</evidence>
<dbReference type="EMBL" id="MGHD01000008">
    <property type="protein sequence ID" value="OGM60143.1"/>
    <property type="molecule type" value="Genomic_DNA"/>
</dbReference>
<feature type="active site" evidence="5">
    <location>
        <position position="84"/>
    </location>
</feature>
<dbReference type="CDD" id="cd06530">
    <property type="entry name" value="S26_SPase_I"/>
    <property type="match status" value="1"/>
</dbReference>
<keyword evidence="6" id="KW-0645">Protease</keyword>
<organism evidence="8 9">
    <name type="scientific">Candidatus Woesebacteria bacterium RIFCSPLOWO2_01_FULL_39_10b</name>
    <dbReference type="NCBI Taxonomy" id="1802517"/>
    <lineage>
        <taxon>Bacteria</taxon>
        <taxon>Candidatus Woeseibacteriota</taxon>
    </lineage>
</organism>
<evidence type="ECO:0000256" key="1">
    <source>
        <dbReference type="ARBA" id="ARBA00000677"/>
    </source>
</evidence>
<dbReference type="GO" id="GO:0006465">
    <property type="term" value="P:signal peptide processing"/>
    <property type="evidence" value="ECO:0007669"/>
    <property type="project" value="InterPro"/>
</dbReference>
<dbReference type="GO" id="GO:0009003">
    <property type="term" value="F:signal peptidase activity"/>
    <property type="evidence" value="ECO:0007669"/>
    <property type="project" value="UniProtKB-EC"/>
</dbReference>
<evidence type="ECO:0000313" key="9">
    <source>
        <dbReference type="Proteomes" id="UP000176404"/>
    </source>
</evidence>
<evidence type="ECO:0000259" key="7">
    <source>
        <dbReference type="Pfam" id="PF10502"/>
    </source>
</evidence>
<dbReference type="GO" id="GO:0004252">
    <property type="term" value="F:serine-type endopeptidase activity"/>
    <property type="evidence" value="ECO:0007669"/>
    <property type="project" value="InterPro"/>
</dbReference>
<gene>
    <name evidence="8" type="ORF">A2892_03000</name>
</gene>
<dbReference type="GO" id="GO:0016020">
    <property type="term" value="C:membrane"/>
    <property type="evidence" value="ECO:0007669"/>
    <property type="project" value="UniProtKB-SubCell"/>
</dbReference>
<evidence type="ECO:0000256" key="6">
    <source>
        <dbReference type="RuleBase" id="RU362042"/>
    </source>
</evidence>
<dbReference type="EC" id="3.4.21.89" evidence="3 6"/>
<dbReference type="InterPro" id="IPR019757">
    <property type="entry name" value="Pept_S26A_signal_pept_1_Lys-AS"/>
</dbReference>
<evidence type="ECO:0000256" key="3">
    <source>
        <dbReference type="ARBA" id="ARBA00013208"/>
    </source>
</evidence>
<comment type="similarity">
    <text evidence="2 6">Belongs to the peptidase S26 family.</text>
</comment>
<proteinExistence type="inferred from homology"/>
<reference evidence="8 9" key="1">
    <citation type="journal article" date="2016" name="Nat. Commun.">
        <title>Thousands of microbial genomes shed light on interconnected biogeochemical processes in an aquifer system.</title>
        <authorList>
            <person name="Anantharaman K."/>
            <person name="Brown C.T."/>
            <person name="Hug L.A."/>
            <person name="Sharon I."/>
            <person name="Castelle C.J."/>
            <person name="Probst A.J."/>
            <person name="Thomas B.C."/>
            <person name="Singh A."/>
            <person name="Wilkins M.J."/>
            <person name="Karaoz U."/>
            <person name="Brodie E.L."/>
            <person name="Williams K.H."/>
            <person name="Hubbard S.S."/>
            <person name="Banfield J.F."/>
        </authorList>
    </citation>
    <scope>NUCLEOTIDE SEQUENCE [LARGE SCALE GENOMIC DNA]</scope>
</reference>
<dbReference type="NCBIfam" id="TIGR02227">
    <property type="entry name" value="sigpep_I_bact"/>
    <property type="match status" value="1"/>
</dbReference>
<dbReference type="PANTHER" id="PTHR43390">
    <property type="entry name" value="SIGNAL PEPTIDASE I"/>
    <property type="match status" value="1"/>
</dbReference>
<dbReference type="InterPro" id="IPR000223">
    <property type="entry name" value="Pept_S26A_signal_pept_1"/>
</dbReference>
<dbReference type="PROSITE" id="PS00760">
    <property type="entry name" value="SPASE_I_2"/>
    <property type="match status" value="1"/>
</dbReference>
<feature type="domain" description="Peptidase S26" evidence="7">
    <location>
        <begin position="12"/>
        <end position="171"/>
    </location>
</feature>
<protein>
    <recommendedName>
        <fullName evidence="3 6">Signal peptidase I</fullName>
        <ecNumber evidence="3 6">3.4.21.89</ecNumber>
    </recommendedName>
</protein>
<feature type="active site" evidence="5">
    <location>
        <position position="41"/>
    </location>
</feature>
<dbReference type="AlphaFoldDB" id="A0A1F8B7Y8"/>
<comment type="subcellular location">
    <subcellularLocation>
        <location evidence="6">Membrane</location>
        <topology evidence="6">Single-pass type II membrane protein</topology>
    </subcellularLocation>
</comment>
<dbReference type="STRING" id="1802517.A2892_03000"/>
<dbReference type="InterPro" id="IPR019533">
    <property type="entry name" value="Peptidase_S26"/>
</dbReference>
<name>A0A1F8B7Y8_9BACT</name>
<dbReference type="Proteomes" id="UP000176404">
    <property type="component" value="Unassembled WGS sequence"/>
</dbReference>
<evidence type="ECO:0000313" key="8">
    <source>
        <dbReference type="EMBL" id="OGM60143.1"/>
    </source>
</evidence>
<dbReference type="Pfam" id="PF10502">
    <property type="entry name" value="Peptidase_S26"/>
    <property type="match status" value="1"/>
</dbReference>
<dbReference type="SUPFAM" id="SSF51306">
    <property type="entry name" value="LexA/Signal peptidase"/>
    <property type="match status" value="1"/>
</dbReference>
<evidence type="ECO:0000256" key="5">
    <source>
        <dbReference type="PIRSR" id="PIRSR600223-1"/>
    </source>
</evidence>
<dbReference type="InterPro" id="IPR036286">
    <property type="entry name" value="LexA/Signal_pep-like_sf"/>
</dbReference>
<accession>A0A1F8B7Y8</accession>
<dbReference type="PRINTS" id="PR00727">
    <property type="entry name" value="LEADERPTASE"/>
</dbReference>
<dbReference type="Gene3D" id="2.10.109.10">
    <property type="entry name" value="Umud Fragment, subunit A"/>
    <property type="match status" value="1"/>
</dbReference>
<comment type="caution">
    <text evidence="8">The sequence shown here is derived from an EMBL/GenBank/DDBJ whole genome shotgun (WGS) entry which is preliminary data.</text>
</comment>
<comment type="catalytic activity">
    <reaction evidence="1 6">
        <text>Cleavage of hydrophobic, N-terminal signal or leader sequences from secreted and periplasmic proteins.</text>
        <dbReference type="EC" id="3.4.21.89"/>
    </reaction>
</comment>
<sequence>MLARKLTTFFLDILEVVVFAIAIFLFTYLLVMQPHKIKGDSMQPNFPDGEYLLTDKITYKVRKPQRGEVIVFIAPGTDDEEFIKRIIGLPGEKVKVEGGRVYLNGKILDESYLSRSVITSSGSFLKEGQEILVSDDNYLVFGDSRSASSDSRIWGYVNLKKITGKAWLIYWPPQSAGLVEKVIYSFNYGSAH</sequence>